<feature type="compositionally biased region" description="Basic residues" evidence="1">
    <location>
        <begin position="33"/>
        <end position="45"/>
    </location>
</feature>
<protein>
    <recommendedName>
        <fullName evidence="4">HAT C-terminal dimerisation domain-containing protein</fullName>
    </recommendedName>
</protein>
<reference evidence="2 3" key="1">
    <citation type="submission" date="2014-02" db="EMBL/GenBank/DDBJ databases">
        <title>Single nucleus genome sequencing reveals high similarity among nuclei of an endomycorrhizal fungus.</title>
        <authorList>
            <person name="Lin K."/>
            <person name="Geurts R."/>
            <person name="Zhang Z."/>
            <person name="Limpens E."/>
            <person name="Saunders D.G."/>
            <person name="Mu D."/>
            <person name="Pang E."/>
            <person name="Cao H."/>
            <person name="Cha H."/>
            <person name="Lin T."/>
            <person name="Zhou Q."/>
            <person name="Shang Y."/>
            <person name="Li Y."/>
            <person name="Ivanov S."/>
            <person name="Sharma T."/>
            <person name="Velzen R.V."/>
            <person name="Ruijter N.D."/>
            <person name="Aanen D.K."/>
            <person name="Win J."/>
            <person name="Kamoun S."/>
            <person name="Bisseling T."/>
            <person name="Huang S."/>
        </authorList>
    </citation>
    <scope>NUCLEOTIDE SEQUENCE [LARGE SCALE GENOMIC DNA]</scope>
    <source>
        <strain evidence="3">DAOM197198w</strain>
    </source>
</reference>
<dbReference type="HOGENOM" id="CLU_2172430_0_0_1"/>
<organism evidence="2 3">
    <name type="scientific">Rhizophagus irregularis (strain DAOM 197198w)</name>
    <name type="common">Glomus intraradices</name>
    <dbReference type="NCBI Taxonomy" id="1432141"/>
    <lineage>
        <taxon>Eukaryota</taxon>
        <taxon>Fungi</taxon>
        <taxon>Fungi incertae sedis</taxon>
        <taxon>Mucoromycota</taxon>
        <taxon>Glomeromycotina</taxon>
        <taxon>Glomeromycetes</taxon>
        <taxon>Glomerales</taxon>
        <taxon>Glomeraceae</taxon>
        <taxon>Rhizophagus</taxon>
    </lineage>
</organism>
<feature type="compositionally biased region" description="Polar residues" evidence="1">
    <location>
        <begin position="16"/>
        <end position="31"/>
    </location>
</feature>
<gene>
    <name evidence="2" type="ORF">RirG_063960</name>
</gene>
<keyword evidence="3" id="KW-1185">Reference proteome</keyword>
<proteinExistence type="predicted"/>
<dbReference type="Proteomes" id="UP000022910">
    <property type="component" value="Unassembled WGS sequence"/>
</dbReference>
<sequence>MESNNSTPHSPAVEPSNITMPSSDAESSLRSQKGYRQRRQTKSKKDKSLAATDEVSNYLAMPVALEEENPLDWWRIRAKIFQNYHKFPANILEFLRLPCQVKDYSRMLVI</sequence>
<feature type="region of interest" description="Disordered" evidence="1">
    <location>
        <begin position="1"/>
        <end position="51"/>
    </location>
</feature>
<dbReference type="AlphaFoldDB" id="A0A015N1P9"/>
<name>A0A015N1P9_RHIIW</name>
<comment type="caution">
    <text evidence="2">The sequence shown here is derived from an EMBL/GenBank/DDBJ whole genome shotgun (WGS) entry which is preliminary data.</text>
</comment>
<evidence type="ECO:0000313" key="3">
    <source>
        <dbReference type="Proteomes" id="UP000022910"/>
    </source>
</evidence>
<evidence type="ECO:0000256" key="1">
    <source>
        <dbReference type="SAM" id="MobiDB-lite"/>
    </source>
</evidence>
<evidence type="ECO:0000313" key="2">
    <source>
        <dbReference type="EMBL" id="EXX73033.1"/>
    </source>
</evidence>
<evidence type="ECO:0008006" key="4">
    <source>
        <dbReference type="Google" id="ProtNLM"/>
    </source>
</evidence>
<accession>A0A015N1P9</accession>
<dbReference type="EMBL" id="JEMT01014896">
    <property type="protein sequence ID" value="EXX73033.1"/>
    <property type="molecule type" value="Genomic_DNA"/>
</dbReference>